<sequence>MNILKVDSDKINSSDFEIRIIDLHWIDSKKDDGKDLCLHGNVSVRIGSEIIDNGIDDHDWTLSAGALMMLRSIENNHIAFEEENYMLPCCGHFMYIDEKTDKIVVLGCPTGIDWTVIHEDNNVKLITENGKETIITNDVYKEIIFNYTDKLKDYYDNSLQKIFTEDYNRKCYFKFWEEWNQIRKK</sequence>
<dbReference type="RefSeq" id="WP_173707644.1">
    <property type="nucleotide sequence ID" value="NZ_JABSWL010000001.1"/>
</dbReference>
<evidence type="ECO:0000313" key="1">
    <source>
        <dbReference type="EMBL" id="NRT87891.1"/>
    </source>
</evidence>
<dbReference type="Proteomes" id="UP001193748">
    <property type="component" value="Unassembled WGS sequence"/>
</dbReference>
<gene>
    <name evidence="1" type="ORF">B0H41_001570</name>
</gene>
<reference evidence="1" key="2">
    <citation type="journal article" date="2022" name="Nat. Biotechnol.">
        <title>Carbon-negative production of acetone and isopropanol by gas fermentation at industrial pilot scale.</title>
        <authorList>
            <person name="Liew F.E."/>
            <person name="Nogle R."/>
            <person name="Abdalla T."/>
            <person name="Rasor B.J."/>
            <person name="Canter C."/>
            <person name="Jensen R.O."/>
            <person name="Wang L."/>
            <person name="Strutz J."/>
            <person name="Chirania P."/>
            <person name="De Tissera S."/>
            <person name="Mueller A.P."/>
            <person name="Ruan Z."/>
            <person name="Gao A."/>
            <person name="Tran L."/>
            <person name="Engle N.L."/>
            <person name="Bromley J.C."/>
            <person name="Daniell J."/>
            <person name="Conrado R."/>
            <person name="Tschaplinski T.J."/>
            <person name="Giannone R.J."/>
            <person name="Hettich R.L."/>
            <person name="Karim A.S."/>
            <person name="Simpson S.D."/>
            <person name="Brown S.D."/>
            <person name="Leang C."/>
            <person name="Jewett M.C."/>
            <person name="Kopke M."/>
        </authorList>
    </citation>
    <scope>NUCLEOTIDE SEQUENCE</scope>
    <source>
        <strain evidence="1">DJ080</strain>
    </source>
</reference>
<reference evidence="1" key="1">
    <citation type="submission" date="2020-05" db="EMBL/GenBank/DDBJ databases">
        <authorList>
            <person name="Brown S."/>
            <person name="Huntemann M."/>
            <person name="Clum A."/>
            <person name="Spunde A."/>
            <person name="Palaniappan K."/>
            <person name="Ritter S."/>
            <person name="Mikhailova N."/>
            <person name="Chen I.-M."/>
            <person name="Stamatis D."/>
            <person name="Reddy T."/>
            <person name="O'Malley R."/>
            <person name="Daum C."/>
            <person name="Shapiro N."/>
            <person name="Ivanova N."/>
            <person name="Kyrpides N."/>
            <person name="Woyke T."/>
        </authorList>
    </citation>
    <scope>NUCLEOTIDE SEQUENCE</scope>
    <source>
        <strain evidence="1">DJ080</strain>
    </source>
</reference>
<name>A0AAX0AYG6_CLOBE</name>
<organism evidence="1 2">
    <name type="scientific">Clostridium beijerinckii</name>
    <name type="common">Clostridium MP</name>
    <dbReference type="NCBI Taxonomy" id="1520"/>
    <lineage>
        <taxon>Bacteria</taxon>
        <taxon>Bacillati</taxon>
        <taxon>Bacillota</taxon>
        <taxon>Clostridia</taxon>
        <taxon>Eubacteriales</taxon>
        <taxon>Clostridiaceae</taxon>
        <taxon>Clostridium</taxon>
    </lineage>
</organism>
<protein>
    <submittedName>
        <fullName evidence="1">Uncharacterized protein</fullName>
    </submittedName>
</protein>
<evidence type="ECO:0000313" key="2">
    <source>
        <dbReference type="Proteomes" id="UP001193748"/>
    </source>
</evidence>
<accession>A0AAX0AYG6</accession>
<proteinExistence type="predicted"/>
<dbReference type="EMBL" id="JABSWW010000001">
    <property type="protein sequence ID" value="NRT87891.1"/>
    <property type="molecule type" value="Genomic_DNA"/>
</dbReference>
<dbReference type="AlphaFoldDB" id="A0AAX0AYG6"/>
<comment type="caution">
    <text evidence="1">The sequence shown here is derived from an EMBL/GenBank/DDBJ whole genome shotgun (WGS) entry which is preliminary data.</text>
</comment>